<evidence type="ECO:0000313" key="2">
    <source>
        <dbReference type="EMBL" id="QCI14032.1"/>
    </source>
</evidence>
<name>A0A4D6XBX7_PSEPU</name>
<evidence type="ECO:0000313" key="3">
    <source>
        <dbReference type="Proteomes" id="UP000298551"/>
    </source>
</evidence>
<accession>A0A4D6XBX7</accession>
<dbReference type="OrthoDB" id="6609893at2"/>
<proteinExistence type="predicted"/>
<dbReference type="RefSeq" id="WP_136916117.1">
    <property type="nucleotide sequence ID" value="NZ_CP039371.1"/>
</dbReference>
<dbReference type="AlphaFoldDB" id="A0A4D6XBX7"/>
<organism evidence="2 3">
    <name type="scientific">Pseudomonas putida</name>
    <name type="common">Arthrobacter siderocapsulatus</name>
    <dbReference type="NCBI Taxonomy" id="303"/>
    <lineage>
        <taxon>Bacteria</taxon>
        <taxon>Pseudomonadati</taxon>
        <taxon>Pseudomonadota</taxon>
        <taxon>Gammaproteobacteria</taxon>
        <taxon>Pseudomonadales</taxon>
        <taxon>Pseudomonadaceae</taxon>
        <taxon>Pseudomonas</taxon>
    </lineage>
</organism>
<evidence type="ECO:0000256" key="1">
    <source>
        <dbReference type="SAM" id="SignalP"/>
    </source>
</evidence>
<reference evidence="3" key="1">
    <citation type="submission" date="2019-04" db="EMBL/GenBank/DDBJ databases">
        <title>Genome sequence of Pseudomonas putida 1290, an auxin catabolizing strain.</title>
        <authorList>
            <person name="Laird T.S."/>
            <person name="Leveau J.H.J."/>
        </authorList>
    </citation>
    <scope>NUCLEOTIDE SEQUENCE [LARGE SCALE GENOMIC DNA]</scope>
    <source>
        <strain evidence="3">1290</strain>
    </source>
</reference>
<protein>
    <submittedName>
        <fullName evidence="2">Uncharacterized protein</fullName>
    </submittedName>
</protein>
<feature type="chain" id="PRO_5020865838" evidence="1">
    <location>
        <begin position="19"/>
        <end position="105"/>
    </location>
</feature>
<dbReference type="InterPro" id="IPR047676">
    <property type="entry name" value="FxLYD_dom"/>
</dbReference>
<feature type="signal peptide" evidence="1">
    <location>
        <begin position="1"/>
        <end position="18"/>
    </location>
</feature>
<sequence length="105" mass="11151">MRKILALAALLLSASANADWRVEVSDLHTGKAPVGYPAVMGLARNTTNGTLSNVFVKFKLYDEEGNIVGNTMAAGQDIGPGETWKFVAPTTVPFSEAKLGEVDVK</sequence>
<keyword evidence="1" id="KW-0732">Signal</keyword>
<dbReference type="NCBIfam" id="NF038353">
    <property type="entry name" value="FxLYD_dom"/>
    <property type="match status" value="1"/>
</dbReference>
<dbReference type="Proteomes" id="UP000298551">
    <property type="component" value="Chromosome"/>
</dbReference>
<dbReference type="EMBL" id="CP039371">
    <property type="protein sequence ID" value="QCI14032.1"/>
    <property type="molecule type" value="Genomic_DNA"/>
</dbReference>
<gene>
    <name evidence="2" type="ORF">E6B08_22980</name>
</gene>